<dbReference type="AlphaFoldDB" id="A0A0B0MXA1"/>
<evidence type="ECO:0000313" key="1">
    <source>
        <dbReference type="EMBL" id="KHG05375.1"/>
    </source>
</evidence>
<evidence type="ECO:0000313" key="2">
    <source>
        <dbReference type="Proteomes" id="UP000032142"/>
    </source>
</evidence>
<dbReference type="EMBL" id="JRRC01429010">
    <property type="protein sequence ID" value="KHG05375.1"/>
    <property type="molecule type" value="Genomic_DNA"/>
</dbReference>
<gene>
    <name evidence="1" type="ORF">F383_30521</name>
</gene>
<dbReference type="Proteomes" id="UP000032142">
    <property type="component" value="Unassembled WGS sequence"/>
</dbReference>
<proteinExistence type="predicted"/>
<reference evidence="2" key="1">
    <citation type="submission" date="2014-09" db="EMBL/GenBank/DDBJ databases">
        <authorList>
            <person name="Mudge J."/>
            <person name="Ramaraj T."/>
            <person name="Lindquist I.E."/>
            <person name="Bharti A.K."/>
            <person name="Sundararajan A."/>
            <person name="Cameron C.T."/>
            <person name="Woodward J.E."/>
            <person name="May G.D."/>
            <person name="Brubaker C."/>
            <person name="Broadhvest J."/>
            <person name="Wilkins T.A."/>
        </authorList>
    </citation>
    <scope>NUCLEOTIDE SEQUENCE</scope>
    <source>
        <strain evidence="2">cv. AKA8401</strain>
    </source>
</reference>
<comment type="caution">
    <text evidence="1">The sequence shown here is derived from an EMBL/GenBank/DDBJ whole genome shotgun (WGS) entry which is preliminary data.</text>
</comment>
<accession>A0A0B0MXA1</accession>
<sequence>MGVWTSRVSPLSLKCQNRIIKIDHTA</sequence>
<organism evidence="1 2">
    <name type="scientific">Gossypium arboreum</name>
    <name type="common">Tree cotton</name>
    <name type="synonym">Gossypium nanking</name>
    <dbReference type="NCBI Taxonomy" id="29729"/>
    <lineage>
        <taxon>Eukaryota</taxon>
        <taxon>Viridiplantae</taxon>
        <taxon>Streptophyta</taxon>
        <taxon>Embryophyta</taxon>
        <taxon>Tracheophyta</taxon>
        <taxon>Spermatophyta</taxon>
        <taxon>Magnoliopsida</taxon>
        <taxon>eudicotyledons</taxon>
        <taxon>Gunneridae</taxon>
        <taxon>Pentapetalae</taxon>
        <taxon>rosids</taxon>
        <taxon>malvids</taxon>
        <taxon>Malvales</taxon>
        <taxon>Malvaceae</taxon>
        <taxon>Malvoideae</taxon>
        <taxon>Gossypium</taxon>
    </lineage>
</organism>
<name>A0A0B0MXA1_GOSAR</name>
<keyword evidence="2" id="KW-1185">Reference proteome</keyword>
<protein>
    <submittedName>
        <fullName evidence="1">Uncharacterized protein</fullName>
    </submittedName>
</protein>